<evidence type="ECO:0000313" key="3">
    <source>
        <dbReference type="Proteomes" id="UP001165122"/>
    </source>
</evidence>
<dbReference type="Proteomes" id="UP001165122">
    <property type="component" value="Unassembled WGS sequence"/>
</dbReference>
<feature type="transmembrane region" description="Helical" evidence="1">
    <location>
        <begin position="52"/>
        <end position="70"/>
    </location>
</feature>
<comment type="caution">
    <text evidence="2">The sequence shown here is derived from an EMBL/GenBank/DDBJ whole genome shotgun (WGS) entry which is preliminary data.</text>
</comment>
<keyword evidence="1" id="KW-1133">Transmembrane helix</keyword>
<keyword evidence="1" id="KW-0812">Transmembrane</keyword>
<gene>
    <name evidence="2" type="ORF">TrLO_g1469</name>
</gene>
<protein>
    <submittedName>
        <fullName evidence="2">Uncharacterized protein</fullName>
    </submittedName>
</protein>
<proteinExistence type="predicted"/>
<evidence type="ECO:0000256" key="1">
    <source>
        <dbReference type="SAM" id="Phobius"/>
    </source>
</evidence>
<reference evidence="3" key="1">
    <citation type="journal article" date="2023" name="Commun. Biol.">
        <title>Genome analysis of Parmales, the sister group of diatoms, reveals the evolutionary specialization of diatoms from phago-mixotrophs to photoautotrophs.</title>
        <authorList>
            <person name="Ban H."/>
            <person name="Sato S."/>
            <person name="Yoshikawa S."/>
            <person name="Yamada K."/>
            <person name="Nakamura Y."/>
            <person name="Ichinomiya M."/>
            <person name="Sato N."/>
            <person name="Blanc-Mathieu R."/>
            <person name="Endo H."/>
            <person name="Kuwata A."/>
            <person name="Ogata H."/>
        </authorList>
    </citation>
    <scope>NUCLEOTIDE SEQUENCE [LARGE SCALE GENOMIC DNA]</scope>
    <source>
        <strain evidence="3">NIES 3700</strain>
    </source>
</reference>
<evidence type="ECO:0000313" key="2">
    <source>
        <dbReference type="EMBL" id="GMH78750.1"/>
    </source>
</evidence>
<dbReference type="EMBL" id="BRXW01000909">
    <property type="protein sequence ID" value="GMH78750.1"/>
    <property type="molecule type" value="Genomic_DNA"/>
</dbReference>
<feature type="transmembrane region" description="Helical" evidence="1">
    <location>
        <begin position="82"/>
        <end position="103"/>
    </location>
</feature>
<sequence length="656" mass="73487">MALYSPLEDSPSCLLSAIGSACDCRTKWGPFESKTFFGCWESRVTFYKWMRIYFIWTLISIGFFIVLIVDDVGDGQLWMIRLCVIGVSALCDIVMVFASYAWLKEAFFTVPIIKKIYSNKLSPGNRKLQFDTCFQVTSDLIKEKKTNGLLYHRNFSKVKEGHESGGGEPAWIKIVKSNITMTEKTDELPPSPVKNGANDKLFIVKIGLEDASRQFVPVSGNDNSKRYNYSVHLVELDLDKKARNVWDGLPVEEIDEGYYQVYDPALVENPEMKCRIKGLAGFHSPPRGENYALQMHVLDVKEKHRVRTAWRAVLKALHLNVGVRDESFDTVHRSAENIEIMDSKVQVIVKDGNKEISKINFNKRAIAHHELAEADKKQILKDTKRPVVVRGRAFPIIVKNNEDDKVSRDSLDGVKQKVTENANNINDISLNLDEVVEKVEDNSKRIGILEEANAEREKMRFIEKVPVPRRVSKGGGVKGTFRNMVKLEFGCYLCDNKGITISSTKVGMYGRLALAGVKGVVAIAGFDAFGILEHFSSLLDSVKEIRSNSNKKDFEKFEALQKGNGGGSGGEAPAYIDVEEEKIIREKLIDAKFYDHYKLHGVGRSGGGYDGARQLQFRVVLYGELQSKEVGGVGRVGGDGECVGNEIFTLRGNNLN</sequence>
<accession>A0A9W7AZD9</accession>
<keyword evidence="3" id="KW-1185">Reference proteome</keyword>
<name>A0A9W7AZD9_9STRA</name>
<keyword evidence="1" id="KW-0472">Membrane</keyword>
<dbReference type="AlphaFoldDB" id="A0A9W7AZD9"/>
<organism evidence="2 3">
    <name type="scientific">Triparma laevis f. longispina</name>
    <dbReference type="NCBI Taxonomy" id="1714387"/>
    <lineage>
        <taxon>Eukaryota</taxon>
        <taxon>Sar</taxon>
        <taxon>Stramenopiles</taxon>
        <taxon>Ochrophyta</taxon>
        <taxon>Bolidophyceae</taxon>
        <taxon>Parmales</taxon>
        <taxon>Triparmaceae</taxon>
        <taxon>Triparma</taxon>
    </lineage>
</organism>